<evidence type="ECO:0000313" key="2">
    <source>
        <dbReference type="EMBL" id="KAF6807100.1"/>
    </source>
</evidence>
<feature type="compositionally biased region" description="Polar residues" evidence="1">
    <location>
        <begin position="59"/>
        <end position="70"/>
    </location>
</feature>
<feature type="compositionally biased region" description="Basic and acidic residues" evidence="1">
    <location>
        <begin position="445"/>
        <end position="458"/>
    </location>
</feature>
<feature type="compositionally biased region" description="Polar residues" evidence="1">
    <location>
        <begin position="152"/>
        <end position="162"/>
    </location>
</feature>
<feature type="region of interest" description="Disordered" evidence="1">
    <location>
        <begin position="687"/>
        <end position="732"/>
    </location>
</feature>
<feature type="region of interest" description="Disordered" evidence="1">
    <location>
        <begin position="32"/>
        <end position="87"/>
    </location>
</feature>
<dbReference type="InterPro" id="IPR011011">
    <property type="entry name" value="Znf_FYVE_PHD"/>
</dbReference>
<dbReference type="AlphaFoldDB" id="A0A8H6J5V4"/>
<dbReference type="OrthoDB" id="5209965at2759"/>
<feature type="region of interest" description="Disordered" evidence="1">
    <location>
        <begin position="621"/>
        <end position="673"/>
    </location>
</feature>
<sequence>MVPVVPPSPGEVVIYQTDGEGDVPAGYVSSRRLKFAKPPPPRLLKSQPMPPDVRERENTSSQAQATSPNHSFLPWGSEDEGQDRPISGLLPLRTQQSALLRPTATNLYPPQLRLTASTSRLRSGTAGQRELSLREPILPSRPLKSTDHRRQVSGNSAYSGHSQETELTTSTLRRRHARDIFADFGISRPSGWLSDDDEEDFSRHQDGSNSIPAYPNNICHSCGSEVKSVTFCATCGHSVCPQCAGQTSAHGLGHSQTVEQLVTTSEHRSRNLTEEESRSVTTGREVTDTTNYKTGTSAAPARASLKNNPFIVADKMTKISVVEPLVTDTTVLGSPSAKPSDCLPKHADRSPSAASHGNYGNPACDAMHAGHHTDRQSVARLAKESTGAGITTNTDHSRSHSPMVDDVQDKIDKLYHHSEDLVQSRHIMEHLAAGSVASAGSASRQTEKGTEGHREAAMKRSPAVGDAHPAIRDIAANGTANGAHQLREWERPHSIDVDPIKKRGSDLFPLGLDNRLSEPPEKLSPSQAAPRENRLAQMETKSTPQMKSSGSLQGSPTDEPSIEWPKLKKVTKETATVVEPKKSSLPWLQRPLRRVPKEDNISERAKTHKSVEIESWRASLRKVEEPGSGSGNKDRGDRERADTCTSCREETSRESSASASEPTPVEVTPSVDIETKREMYLEAPLSRRVEEVRTSNSRNSSSETSTTRKVETETTTHVSRTVNETHSTSDVHENNGAAVAGQSFEATSQPSNNVDVNLATPVPIMPSNHTCFWKERYVNLTAEVRQLKAEIISRERIRETIEFNEGDGELGVEGLTIVMHLKGKDDLVINTDLTRASSDV</sequence>
<feature type="compositionally biased region" description="Basic and acidic residues" evidence="1">
    <location>
        <begin position="371"/>
        <end position="380"/>
    </location>
</feature>
<feature type="compositionally biased region" description="Polar residues" evidence="1">
    <location>
        <begin position="279"/>
        <end position="297"/>
    </location>
</feature>
<feature type="region of interest" description="Disordered" evidence="1">
    <location>
        <begin position="486"/>
        <end position="563"/>
    </location>
</feature>
<keyword evidence="3" id="KW-1185">Reference proteome</keyword>
<feature type="compositionally biased region" description="Basic and acidic residues" evidence="1">
    <location>
        <begin position="265"/>
        <end position="278"/>
    </location>
</feature>
<proteinExistence type="predicted"/>
<comment type="caution">
    <text evidence="2">The sequence shown here is derived from an EMBL/GenBank/DDBJ whole genome shotgun (WGS) entry which is preliminary data.</text>
</comment>
<feature type="compositionally biased region" description="Low complexity" evidence="1">
    <location>
        <begin position="694"/>
        <end position="705"/>
    </location>
</feature>
<feature type="compositionally biased region" description="Basic and acidic residues" evidence="1">
    <location>
        <begin position="632"/>
        <end position="653"/>
    </location>
</feature>
<feature type="compositionally biased region" description="Polar residues" evidence="1">
    <location>
        <begin position="717"/>
        <end position="726"/>
    </location>
</feature>
<dbReference type="EMBL" id="WIGM01000991">
    <property type="protein sequence ID" value="KAF6807100.1"/>
    <property type="molecule type" value="Genomic_DNA"/>
</dbReference>
<feature type="compositionally biased region" description="Low complexity" evidence="1">
    <location>
        <begin position="654"/>
        <end position="664"/>
    </location>
</feature>
<feature type="region of interest" description="Disordered" evidence="1">
    <location>
        <begin position="264"/>
        <end position="300"/>
    </location>
</feature>
<dbReference type="Proteomes" id="UP000639643">
    <property type="component" value="Unassembled WGS sequence"/>
</dbReference>
<organism evidence="2 3">
    <name type="scientific">Colletotrichum musicola</name>
    <dbReference type="NCBI Taxonomy" id="2175873"/>
    <lineage>
        <taxon>Eukaryota</taxon>
        <taxon>Fungi</taxon>
        <taxon>Dikarya</taxon>
        <taxon>Ascomycota</taxon>
        <taxon>Pezizomycotina</taxon>
        <taxon>Sordariomycetes</taxon>
        <taxon>Hypocreomycetidae</taxon>
        <taxon>Glomerellales</taxon>
        <taxon>Glomerellaceae</taxon>
        <taxon>Colletotrichum</taxon>
        <taxon>Colletotrichum orchidearum species complex</taxon>
    </lineage>
</organism>
<protein>
    <submittedName>
        <fullName evidence="2">Uncharacterized protein</fullName>
    </submittedName>
</protein>
<name>A0A8H6J5V4_9PEZI</name>
<reference evidence="2" key="1">
    <citation type="journal article" date="2020" name="Phytopathology">
        <title>Genome Sequence Resources of Colletotrichum truncatum, C. plurivorum, C. musicola, and C. sojae: Four Species Pathogenic to Soybean (Glycine max).</title>
        <authorList>
            <person name="Rogerio F."/>
            <person name="Boufleur T.R."/>
            <person name="Ciampi-Guillardi M."/>
            <person name="Sukno S.A."/>
            <person name="Thon M.R."/>
            <person name="Massola Junior N.S."/>
            <person name="Baroncelli R."/>
        </authorList>
    </citation>
    <scope>NUCLEOTIDE SEQUENCE</scope>
    <source>
        <strain evidence="2">LFN0074</strain>
    </source>
</reference>
<feature type="region of interest" description="Disordered" evidence="1">
    <location>
        <begin position="435"/>
        <end position="466"/>
    </location>
</feature>
<feature type="compositionally biased region" description="Basic and acidic residues" evidence="1">
    <location>
        <begin position="486"/>
        <end position="505"/>
    </location>
</feature>
<evidence type="ECO:0000256" key="1">
    <source>
        <dbReference type="SAM" id="MobiDB-lite"/>
    </source>
</evidence>
<accession>A0A8H6J5V4</accession>
<evidence type="ECO:0000313" key="3">
    <source>
        <dbReference type="Proteomes" id="UP000639643"/>
    </source>
</evidence>
<feature type="region of interest" description="Disordered" evidence="1">
    <location>
        <begin position="330"/>
        <end position="380"/>
    </location>
</feature>
<feature type="region of interest" description="Disordered" evidence="1">
    <location>
        <begin position="139"/>
        <end position="170"/>
    </location>
</feature>
<dbReference type="SUPFAM" id="SSF57903">
    <property type="entry name" value="FYVE/PHD zinc finger"/>
    <property type="match status" value="1"/>
</dbReference>
<feature type="compositionally biased region" description="Polar residues" evidence="1">
    <location>
        <begin position="539"/>
        <end position="558"/>
    </location>
</feature>
<gene>
    <name evidence="2" type="ORF">CMUS01_14206</name>
</gene>